<dbReference type="PANTHER" id="PTHR30055:SF234">
    <property type="entry name" value="HTH-TYPE TRANSCRIPTIONAL REGULATOR BETI"/>
    <property type="match status" value="1"/>
</dbReference>
<evidence type="ECO:0000313" key="7">
    <source>
        <dbReference type="Proteomes" id="UP000185766"/>
    </source>
</evidence>
<dbReference type="Proteomes" id="UP000185766">
    <property type="component" value="Unassembled WGS sequence"/>
</dbReference>
<dbReference type="PANTHER" id="PTHR30055">
    <property type="entry name" value="HTH-TYPE TRANSCRIPTIONAL REGULATOR RUTR"/>
    <property type="match status" value="1"/>
</dbReference>
<evidence type="ECO:0000256" key="3">
    <source>
        <dbReference type="ARBA" id="ARBA00023163"/>
    </source>
</evidence>
<sequence length="219" mass="24596">MSLKALPTQTRALKKRRDLLDAALLEFVDKGFDATTAKSIAERAGVATGTFYQYFNNKDEMLLLVARERFAEVHANVRLPGIEQVDQRSGHVDIAAFFQQVLSWIYDFHARDSRLHEVLEYRRSVDAALNEEMHKGEAILLERARQLVHAFGCANPEAVAFCLFAMAEGIVHRHVFHPQALSKAEVVETGAQMLSAYFETLKSSDEIGEQLKHKAPGAQ</sequence>
<accession>A0A1H7N671</accession>
<name>A0A1H7N671_9GAMM</name>
<keyword evidence="2 4" id="KW-0238">DNA-binding</keyword>
<keyword evidence="3" id="KW-0804">Transcription</keyword>
<dbReference type="AlphaFoldDB" id="A0A1H7N671"/>
<evidence type="ECO:0000259" key="5">
    <source>
        <dbReference type="PROSITE" id="PS50977"/>
    </source>
</evidence>
<evidence type="ECO:0000256" key="2">
    <source>
        <dbReference type="ARBA" id="ARBA00023125"/>
    </source>
</evidence>
<organism evidence="6 7">
    <name type="scientific">Atopomonas hussainii</name>
    <dbReference type="NCBI Taxonomy" id="1429083"/>
    <lineage>
        <taxon>Bacteria</taxon>
        <taxon>Pseudomonadati</taxon>
        <taxon>Pseudomonadota</taxon>
        <taxon>Gammaproteobacteria</taxon>
        <taxon>Pseudomonadales</taxon>
        <taxon>Pseudomonadaceae</taxon>
        <taxon>Atopomonas</taxon>
    </lineage>
</organism>
<reference evidence="6 7" key="1">
    <citation type="submission" date="2016-10" db="EMBL/GenBank/DDBJ databases">
        <authorList>
            <person name="de Groot N.N."/>
        </authorList>
    </citation>
    <scope>NUCLEOTIDE SEQUENCE [LARGE SCALE GENOMIC DNA]</scope>
    <source>
        <strain evidence="6 7">JCM 19513</strain>
    </source>
</reference>
<dbReference type="Pfam" id="PF00440">
    <property type="entry name" value="TetR_N"/>
    <property type="match status" value="1"/>
</dbReference>
<gene>
    <name evidence="6" type="ORF">SAMN05216214_10931</name>
</gene>
<dbReference type="PROSITE" id="PS50977">
    <property type="entry name" value="HTH_TETR_2"/>
    <property type="match status" value="1"/>
</dbReference>
<keyword evidence="1" id="KW-0805">Transcription regulation</keyword>
<dbReference type="RefSeq" id="WP_074867852.1">
    <property type="nucleotide sequence ID" value="NZ_FOAS01000009.1"/>
</dbReference>
<proteinExistence type="predicted"/>
<protein>
    <submittedName>
        <fullName evidence="6">Transcriptional regulator, TetR family</fullName>
    </submittedName>
</protein>
<dbReference type="GO" id="GO:0003700">
    <property type="term" value="F:DNA-binding transcription factor activity"/>
    <property type="evidence" value="ECO:0007669"/>
    <property type="project" value="TreeGrafter"/>
</dbReference>
<dbReference type="InterPro" id="IPR050109">
    <property type="entry name" value="HTH-type_TetR-like_transc_reg"/>
</dbReference>
<dbReference type="InterPro" id="IPR023772">
    <property type="entry name" value="DNA-bd_HTH_TetR-type_CS"/>
</dbReference>
<feature type="domain" description="HTH tetR-type" evidence="5">
    <location>
        <begin position="13"/>
        <end position="73"/>
    </location>
</feature>
<keyword evidence="7" id="KW-1185">Reference proteome</keyword>
<dbReference type="STRING" id="1429083.GCA_001885685_02977"/>
<dbReference type="SUPFAM" id="SSF46689">
    <property type="entry name" value="Homeodomain-like"/>
    <property type="match status" value="1"/>
</dbReference>
<evidence type="ECO:0000256" key="4">
    <source>
        <dbReference type="PROSITE-ProRule" id="PRU00335"/>
    </source>
</evidence>
<dbReference type="PRINTS" id="PR00455">
    <property type="entry name" value="HTHTETR"/>
</dbReference>
<dbReference type="Gene3D" id="1.10.357.10">
    <property type="entry name" value="Tetracycline Repressor, domain 2"/>
    <property type="match status" value="1"/>
</dbReference>
<dbReference type="EMBL" id="FOAS01000009">
    <property type="protein sequence ID" value="SEL18801.1"/>
    <property type="molecule type" value="Genomic_DNA"/>
</dbReference>
<dbReference type="GO" id="GO:0000976">
    <property type="term" value="F:transcription cis-regulatory region binding"/>
    <property type="evidence" value="ECO:0007669"/>
    <property type="project" value="TreeGrafter"/>
</dbReference>
<evidence type="ECO:0000256" key="1">
    <source>
        <dbReference type="ARBA" id="ARBA00023015"/>
    </source>
</evidence>
<dbReference type="PROSITE" id="PS01081">
    <property type="entry name" value="HTH_TETR_1"/>
    <property type="match status" value="1"/>
</dbReference>
<feature type="DNA-binding region" description="H-T-H motif" evidence="4">
    <location>
        <begin position="36"/>
        <end position="55"/>
    </location>
</feature>
<evidence type="ECO:0000313" key="6">
    <source>
        <dbReference type="EMBL" id="SEL18801.1"/>
    </source>
</evidence>
<dbReference type="InterPro" id="IPR001647">
    <property type="entry name" value="HTH_TetR"/>
</dbReference>
<dbReference type="InterPro" id="IPR009057">
    <property type="entry name" value="Homeodomain-like_sf"/>
</dbReference>